<organism evidence="1">
    <name type="scientific">Cladocopium goreaui</name>
    <dbReference type="NCBI Taxonomy" id="2562237"/>
    <lineage>
        <taxon>Eukaryota</taxon>
        <taxon>Sar</taxon>
        <taxon>Alveolata</taxon>
        <taxon>Dinophyceae</taxon>
        <taxon>Suessiales</taxon>
        <taxon>Symbiodiniaceae</taxon>
        <taxon>Cladocopium</taxon>
    </lineage>
</organism>
<dbReference type="SMART" id="SM00028">
    <property type="entry name" value="TPR"/>
    <property type="match status" value="3"/>
</dbReference>
<dbReference type="Pfam" id="PF13424">
    <property type="entry name" value="TPR_12"/>
    <property type="match status" value="2"/>
</dbReference>
<dbReference type="InterPro" id="IPR011990">
    <property type="entry name" value="TPR-like_helical_dom_sf"/>
</dbReference>
<sequence>MGQKGVLAPNGVIWKAALPAAQANNFNRLFARVTFPSMVHPVRLLIEELKPWTSIGDEPKCLRRCFTGTATAHGQVLQRLLPPAMPFALWILSDDHDGSGIAGGHCANYDFELQIGPVPMSSMAQDFLGPAAWLCEGGAWPRRLEQSTDGIFMTERQVLRQRRFALRDHFDLTRPPDVETTSAAPGSLGGLHAIEIQVSEASIFRLTTHAPTVPARPVLVPGRQDEAWLALSNPNNEILTRRIPAAGREFRHSISTELSPGEYTLLFVLEMPTGAAMGVSLPPEPCYEDHVTCSRPLLSMEDLRCTVENQLQAYVGTGFLDRKWWVRFLQIIGDTEQEARALLKGQGAKISVKQFLDFLFGPKDVRVLTAENSDNTTRTKNLREYFEKHYREGGHFCHSDYEVFGEIEIFTWMHKPTGIQVWRDAIDLTSGDGGQVFFHYTSELAFGNITHPSKEAAEIWASLRTEGPSANAWWGKGIYTVPLPPDQWESREQLLDNNFRNMMQRDRDSDDPQKGPAYVDREYPKRAAFCVPILIDPANAFDVSIRATPEMEAAGKEPGRNLANKLLNEPGKPPRSCVVLRVSDEDGVQHARAQLLNTLRQRVRLAPASLDAKWRLAAALELRGFYQEALPVAQEMVALCESTYGLESHDGFKSRTTLGIILYHMGNLWEAEKVQRELLDTTVKALGPEREKTILSMQNLAVTFSSMEGREGEAAELYRKVVAFREKQLGPSHLDTVHTMTNLAITLNDMDNHQEAIKLHRRALEVREKTLGPEHPVTLQSVSHLAVALHGRGDLGEALTLQRRALEARERDLGPQHPSTQRSLQRIENLLGDMINKELEVPGEIVELCRELVAGRTKILGHHHPDTVDAMAALALSLTGAGNYREAVGLLRQVLETREKELGVDHPTTLHMVTIIGFALEELGDFSDTNLHRRALEAREKLGAMN</sequence>
<evidence type="ECO:0000313" key="1">
    <source>
        <dbReference type="EMBL" id="CAI4000861.1"/>
    </source>
</evidence>
<accession>A0A9P1D0T5</accession>
<dbReference type="AlphaFoldDB" id="A0A9P1D0T5"/>
<reference evidence="1" key="1">
    <citation type="submission" date="2022-10" db="EMBL/GenBank/DDBJ databases">
        <authorList>
            <person name="Chen Y."/>
            <person name="Dougan E. K."/>
            <person name="Chan C."/>
            <person name="Rhodes N."/>
            <person name="Thang M."/>
        </authorList>
    </citation>
    <scope>NUCLEOTIDE SEQUENCE</scope>
</reference>
<dbReference type="PANTHER" id="PTHR46082">
    <property type="entry name" value="ATP/GTP-BINDING PROTEIN-RELATED"/>
    <property type="match status" value="1"/>
</dbReference>
<dbReference type="Gene3D" id="1.25.40.10">
    <property type="entry name" value="Tetratricopeptide repeat domain"/>
    <property type="match status" value="3"/>
</dbReference>
<comment type="caution">
    <text evidence="1">The sequence shown here is derived from an EMBL/GenBank/DDBJ whole genome shotgun (WGS) entry which is preliminary data.</text>
</comment>
<name>A0A9P1D0T5_9DINO</name>
<protein>
    <submittedName>
        <fullName evidence="3">NB-ARC domain-containing protein</fullName>
    </submittedName>
</protein>
<dbReference type="EMBL" id="CAMXCT010002850">
    <property type="protein sequence ID" value="CAI4000861.1"/>
    <property type="molecule type" value="Genomic_DNA"/>
</dbReference>
<evidence type="ECO:0000313" key="2">
    <source>
        <dbReference type="EMBL" id="CAL1154236.1"/>
    </source>
</evidence>
<dbReference type="EMBL" id="CAMXCT030002850">
    <property type="protein sequence ID" value="CAL4788173.1"/>
    <property type="molecule type" value="Genomic_DNA"/>
</dbReference>
<dbReference type="InterPro" id="IPR019734">
    <property type="entry name" value="TPR_rpt"/>
</dbReference>
<dbReference type="PANTHER" id="PTHR46082:SF6">
    <property type="entry name" value="AAA+ ATPASE DOMAIN-CONTAINING PROTEIN-RELATED"/>
    <property type="match status" value="1"/>
</dbReference>
<dbReference type="InterPro" id="IPR053137">
    <property type="entry name" value="NLR-like"/>
</dbReference>
<proteinExistence type="predicted"/>
<dbReference type="OrthoDB" id="20872at2759"/>
<gene>
    <name evidence="1" type="ORF">C1SCF055_LOCUS26949</name>
</gene>
<reference evidence="2" key="2">
    <citation type="submission" date="2024-04" db="EMBL/GenBank/DDBJ databases">
        <authorList>
            <person name="Chen Y."/>
            <person name="Shah S."/>
            <person name="Dougan E. K."/>
            <person name="Thang M."/>
            <person name="Chan C."/>
        </authorList>
    </citation>
    <scope>NUCLEOTIDE SEQUENCE [LARGE SCALE GENOMIC DNA]</scope>
</reference>
<dbReference type="SUPFAM" id="SSF48452">
    <property type="entry name" value="TPR-like"/>
    <property type="match status" value="3"/>
</dbReference>
<dbReference type="Proteomes" id="UP001152797">
    <property type="component" value="Unassembled WGS sequence"/>
</dbReference>
<dbReference type="EMBL" id="CAMXCT020002850">
    <property type="protein sequence ID" value="CAL1154236.1"/>
    <property type="molecule type" value="Genomic_DNA"/>
</dbReference>
<evidence type="ECO:0000313" key="4">
    <source>
        <dbReference type="Proteomes" id="UP001152797"/>
    </source>
</evidence>
<dbReference type="Pfam" id="PF13374">
    <property type="entry name" value="TPR_10"/>
    <property type="match status" value="1"/>
</dbReference>
<evidence type="ECO:0000313" key="3">
    <source>
        <dbReference type="EMBL" id="CAL4788173.1"/>
    </source>
</evidence>
<keyword evidence="4" id="KW-1185">Reference proteome</keyword>